<dbReference type="AlphaFoldDB" id="A0A7W3RHY5"/>
<keyword evidence="2" id="KW-1185">Reference proteome</keyword>
<evidence type="ECO:0000313" key="1">
    <source>
        <dbReference type="EMBL" id="MBA9042257.1"/>
    </source>
</evidence>
<gene>
    <name evidence="1" type="ORF">HNP21_005392</name>
</gene>
<comment type="caution">
    <text evidence="1">The sequence shown here is derived from an EMBL/GenBank/DDBJ whole genome shotgun (WGS) entry which is preliminary data.</text>
</comment>
<name>A0A7W3RHY5_PRIAR</name>
<reference evidence="1" key="1">
    <citation type="submission" date="2020-08" db="EMBL/GenBank/DDBJ databases">
        <title>Functional genomics of gut bacteria from endangered species of beetles.</title>
        <authorList>
            <person name="Carlos-Shanley C."/>
        </authorList>
    </citation>
    <scope>NUCLEOTIDE SEQUENCE [LARGE SCALE GENOMIC DNA]</scope>
    <source>
        <strain evidence="1">S00060</strain>
    </source>
</reference>
<sequence length="30" mass="3349">MKKARKSVGNKTKIFLTLTSNNSGKIAKKR</sequence>
<evidence type="ECO:0000313" key="2">
    <source>
        <dbReference type="Proteomes" id="UP000543174"/>
    </source>
</evidence>
<protein>
    <submittedName>
        <fullName evidence="1">Uncharacterized protein</fullName>
    </submittedName>
</protein>
<proteinExistence type="predicted"/>
<organism evidence="1 2">
    <name type="scientific">Priestia aryabhattai</name>
    <name type="common">Bacillus aryabhattai</name>
    <dbReference type="NCBI Taxonomy" id="412384"/>
    <lineage>
        <taxon>Bacteria</taxon>
        <taxon>Bacillati</taxon>
        <taxon>Bacillota</taxon>
        <taxon>Bacilli</taxon>
        <taxon>Bacillales</taxon>
        <taxon>Bacillaceae</taxon>
        <taxon>Priestia</taxon>
    </lineage>
</organism>
<dbReference type="Proteomes" id="UP000543174">
    <property type="component" value="Unassembled WGS sequence"/>
</dbReference>
<accession>A0A7W3RHY5</accession>
<dbReference type="EMBL" id="JACJHT010000010">
    <property type="protein sequence ID" value="MBA9042257.1"/>
    <property type="molecule type" value="Genomic_DNA"/>
</dbReference>